<feature type="active site" description="Proton donor/acceptor" evidence="9">
    <location>
        <position position="165"/>
    </location>
</feature>
<accession>A0ABZ0HSI7</accession>
<feature type="chain" id="PRO_5046802314" evidence="10">
    <location>
        <begin position="22"/>
        <end position="205"/>
    </location>
</feature>
<dbReference type="RefSeq" id="WP_407339193.1">
    <property type="nucleotide sequence ID" value="NZ_CP136862.1"/>
</dbReference>
<keyword evidence="10" id="KW-0732">Signal</keyword>
<comment type="similarity">
    <text evidence="2">Belongs to the YkuD family.</text>
</comment>
<dbReference type="SUPFAM" id="SSF141523">
    <property type="entry name" value="L,D-transpeptidase catalytic domain-like"/>
    <property type="match status" value="1"/>
</dbReference>
<reference evidence="12 13" key="1">
    <citation type="submission" date="2023-10" db="EMBL/GenBank/DDBJ databases">
        <title>Novel methanotroph of the genus Methylocapsa from a subarctic wetland.</title>
        <authorList>
            <person name="Belova S.E."/>
            <person name="Oshkin I.Y."/>
            <person name="Miroshnikov K."/>
            <person name="Dedysh S.N."/>
        </authorList>
    </citation>
    <scope>NUCLEOTIDE SEQUENCE [LARGE SCALE GENOMIC DNA]</scope>
    <source>
        <strain evidence="12 13">RX1</strain>
    </source>
</reference>
<keyword evidence="3" id="KW-0328">Glycosyltransferase</keyword>
<dbReference type="PANTHER" id="PTHR30582">
    <property type="entry name" value="L,D-TRANSPEPTIDASE"/>
    <property type="match status" value="1"/>
</dbReference>
<organism evidence="12 13">
    <name type="scientific">Methylocapsa polymorpha</name>
    <dbReference type="NCBI Taxonomy" id="3080828"/>
    <lineage>
        <taxon>Bacteria</taxon>
        <taxon>Pseudomonadati</taxon>
        <taxon>Pseudomonadota</taxon>
        <taxon>Alphaproteobacteria</taxon>
        <taxon>Hyphomicrobiales</taxon>
        <taxon>Beijerinckiaceae</taxon>
        <taxon>Methylocapsa</taxon>
    </lineage>
</organism>
<dbReference type="Pfam" id="PF03734">
    <property type="entry name" value="YkuD"/>
    <property type="match status" value="1"/>
</dbReference>
<keyword evidence="13" id="KW-1185">Reference proteome</keyword>
<dbReference type="CDD" id="cd16913">
    <property type="entry name" value="YkuD_like"/>
    <property type="match status" value="1"/>
</dbReference>
<evidence type="ECO:0000256" key="8">
    <source>
        <dbReference type="ARBA" id="ARBA00023316"/>
    </source>
</evidence>
<comment type="pathway">
    <text evidence="1 9">Cell wall biogenesis; peptidoglycan biosynthesis.</text>
</comment>
<dbReference type="Proteomes" id="UP001626536">
    <property type="component" value="Chromosome"/>
</dbReference>
<keyword evidence="5" id="KW-0378">Hydrolase</keyword>
<evidence type="ECO:0000256" key="2">
    <source>
        <dbReference type="ARBA" id="ARBA00005992"/>
    </source>
</evidence>
<keyword evidence="6 9" id="KW-0133">Cell shape</keyword>
<evidence type="ECO:0000256" key="10">
    <source>
        <dbReference type="SAM" id="SignalP"/>
    </source>
</evidence>
<feature type="signal peptide" evidence="10">
    <location>
        <begin position="1"/>
        <end position="21"/>
    </location>
</feature>
<proteinExistence type="inferred from homology"/>
<dbReference type="GO" id="GO:0016746">
    <property type="term" value="F:acyltransferase activity"/>
    <property type="evidence" value="ECO:0007669"/>
    <property type="project" value="UniProtKB-KW"/>
</dbReference>
<protein>
    <submittedName>
        <fullName evidence="12">L,D-transpeptidase</fullName>
        <ecNumber evidence="12">2.3.2.-</ecNumber>
    </submittedName>
</protein>
<keyword evidence="4 12" id="KW-0808">Transferase</keyword>
<dbReference type="EC" id="2.3.2.-" evidence="12"/>
<dbReference type="PROSITE" id="PS52029">
    <property type="entry name" value="LD_TPASE"/>
    <property type="match status" value="1"/>
</dbReference>
<evidence type="ECO:0000259" key="11">
    <source>
        <dbReference type="PROSITE" id="PS52029"/>
    </source>
</evidence>
<evidence type="ECO:0000256" key="7">
    <source>
        <dbReference type="ARBA" id="ARBA00022984"/>
    </source>
</evidence>
<dbReference type="EMBL" id="CP136862">
    <property type="protein sequence ID" value="WOJ89747.1"/>
    <property type="molecule type" value="Genomic_DNA"/>
</dbReference>
<name>A0ABZ0HSI7_9HYPH</name>
<dbReference type="InterPro" id="IPR050979">
    <property type="entry name" value="LD-transpeptidase"/>
</dbReference>
<evidence type="ECO:0000256" key="1">
    <source>
        <dbReference type="ARBA" id="ARBA00004752"/>
    </source>
</evidence>
<dbReference type="InterPro" id="IPR005490">
    <property type="entry name" value="LD_TPept_cat_dom"/>
</dbReference>
<keyword evidence="7 9" id="KW-0573">Peptidoglycan synthesis</keyword>
<evidence type="ECO:0000256" key="5">
    <source>
        <dbReference type="ARBA" id="ARBA00022801"/>
    </source>
</evidence>
<feature type="domain" description="L,D-TPase catalytic" evidence="11">
    <location>
        <begin position="67"/>
        <end position="205"/>
    </location>
</feature>
<dbReference type="InterPro" id="IPR038063">
    <property type="entry name" value="Transpep_catalytic_dom"/>
</dbReference>
<evidence type="ECO:0000256" key="6">
    <source>
        <dbReference type="ARBA" id="ARBA00022960"/>
    </source>
</evidence>
<gene>
    <name evidence="12" type="ORF">RZS28_00055</name>
</gene>
<sequence>MTHLIQVLFRSSLLLSAFVLAGCNYATVPDPALTAKDAEFLAVVAKADIDPNFQRYRVDDPTGEEPGTIVVDTKNRFLYLVEPGRKAIRYGVAVGSEAFGWTGAATVGRMAEWPRWVPPAEMVERWPHLAPTLTAGGVDGGPDNPLGARALYLYQGDKDTLYRIHGTNEPQKIGQSVSSGCIRMTDIDVIDLYNRVKVGAKVLVN</sequence>
<evidence type="ECO:0000313" key="12">
    <source>
        <dbReference type="EMBL" id="WOJ89747.1"/>
    </source>
</evidence>
<evidence type="ECO:0000256" key="3">
    <source>
        <dbReference type="ARBA" id="ARBA00022676"/>
    </source>
</evidence>
<evidence type="ECO:0000256" key="4">
    <source>
        <dbReference type="ARBA" id="ARBA00022679"/>
    </source>
</evidence>
<keyword evidence="12" id="KW-0012">Acyltransferase</keyword>
<dbReference type="Gene3D" id="2.40.440.10">
    <property type="entry name" value="L,D-transpeptidase catalytic domain-like"/>
    <property type="match status" value="1"/>
</dbReference>
<dbReference type="PANTHER" id="PTHR30582:SF24">
    <property type="entry name" value="L,D-TRANSPEPTIDASE ERFK_SRFK-RELATED"/>
    <property type="match status" value="1"/>
</dbReference>
<evidence type="ECO:0000256" key="9">
    <source>
        <dbReference type="PROSITE-ProRule" id="PRU01373"/>
    </source>
</evidence>
<evidence type="ECO:0000313" key="13">
    <source>
        <dbReference type="Proteomes" id="UP001626536"/>
    </source>
</evidence>
<keyword evidence="8 9" id="KW-0961">Cell wall biogenesis/degradation</keyword>
<feature type="active site" description="Nucleophile" evidence="9">
    <location>
        <position position="181"/>
    </location>
</feature>